<name>A0A2A6CAI4_PRIPA</name>
<dbReference type="PROSITE" id="PS00107">
    <property type="entry name" value="PROTEIN_KINASE_ATP"/>
    <property type="match status" value="1"/>
</dbReference>
<comment type="catalytic activity">
    <reaction evidence="10">
        <text>L-threonyl-[protein] + ATP = O-phospho-L-threonyl-[protein] + ADP + H(+)</text>
        <dbReference type="Rhea" id="RHEA:46608"/>
        <dbReference type="Rhea" id="RHEA-COMP:11060"/>
        <dbReference type="Rhea" id="RHEA-COMP:11605"/>
        <dbReference type="ChEBI" id="CHEBI:15378"/>
        <dbReference type="ChEBI" id="CHEBI:30013"/>
        <dbReference type="ChEBI" id="CHEBI:30616"/>
        <dbReference type="ChEBI" id="CHEBI:61977"/>
        <dbReference type="ChEBI" id="CHEBI:456216"/>
        <dbReference type="EC" id="2.7.11.1"/>
    </reaction>
</comment>
<dbReference type="OrthoDB" id="5337378at2759"/>
<comment type="catalytic activity">
    <reaction evidence="11">
        <text>L-seryl-[protein] + ATP = O-phospho-L-seryl-[protein] + ADP + H(+)</text>
        <dbReference type="Rhea" id="RHEA:17989"/>
        <dbReference type="Rhea" id="RHEA-COMP:9863"/>
        <dbReference type="Rhea" id="RHEA-COMP:11604"/>
        <dbReference type="ChEBI" id="CHEBI:15378"/>
        <dbReference type="ChEBI" id="CHEBI:29999"/>
        <dbReference type="ChEBI" id="CHEBI:30616"/>
        <dbReference type="ChEBI" id="CHEBI:83421"/>
        <dbReference type="ChEBI" id="CHEBI:456216"/>
        <dbReference type="EC" id="2.7.11.1"/>
    </reaction>
</comment>
<dbReference type="Pfam" id="PF00069">
    <property type="entry name" value="Pkinase"/>
    <property type="match status" value="1"/>
</dbReference>
<dbReference type="Gene3D" id="3.30.200.20">
    <property type="entry name" value="Phosphorylase Kinase, domain 1"/>
    <property type="match status" value="1"/>
</dbReference>
<evidence type="ECO:0000256" key="11">
    <source>
        <dbReference type="ARBA" id="ARBA00048679"/>
    </source>
</evidence>
<reference evidence="12" key="2">
    <citation type="submission" date="2022-06" db="UniProtKB">
        <authorList>
            <consortium name="EnsemblMetazoa"/>
        </authorList>
    </citation>
    <scope>IDENTIFICATION</scope>
    <source>
        <strain evidence="12">PS312</strain>
    </source>
</reference>
<dbReference type="GO" id="GO:0004674">
    <property type="term" value="F:protein serine/threonine kinase activity"/>
    <property type="evidence" value="ECO:0007669"/>
    <property type="project" value="UniProtKB-KW"/>
</dbReference>
<proteinExistence type="predicted"/>
<dbReference type="Proteomes" id="UP000005239">
    <property type="component" value="Unassembled WGS sequence"/>
</dbReference>
<dbReference type="EC" id="2.7.11.1" evidence="1"/>
<dbReference type="GO" id="GO:0046872">
    <property type="term" value="F:metal ion binding"/>
    <property type="evidence" value="ECO:0007669"/>
    <property type="project" value="UniProtKB-KW"/>
</dbReference>
<evidence type="ECO:0000256" key="5">
    <source>
        <dbReference type="ARBA" id="ARBA00022741"/>
    </source>
</evidence>
<evidence type="ECO:0000313" key="13">
    <source>
        <dbReference type="Proteomes" id="UP000005239"/>
    </source>
</evidence>
<accession>A0A2A6CAI4</accession>
<keyword evidence="9" id="KW-0131">Cell cycle</keyword>
<protein>
    <recommendedName>
        <fullName evidence="1">non-specific serine/threonine protein kinase</fullName>
        <ecNumber evidence="1">2.7.11.1</ecNumber>
    </recommendedName>
</protein>
<dbReference type="InterPro" id="IPR011009">
    <property type="entry name" value="Kinase-like_dom_sf"/>
</dbReference>
<dbReference type="InterPro" id="IPR000719">
    <property type="entry name" value="Prot_kinase_dom"/>
</dbReference>
<evidence type="ECO:0000256" key="10">
    <source>
        <dbReference type="ARBA" id="ARBA00047899"/>
    </source>
</evidence>
<dbReference type="PANTHER" id="PTHR11042:SF183">
    <property type="entry name" value="MEMBRANE-ASSOCIATED TYROSINE- AND THREONINE-SPECIFIC CDC2-INHIBITORY KINASE"/>
    <property type="match status" value="1"/>
</dbReference>
<evidence type="ECO:0000256" key="8">
    <source>
        <dbReference type="ARBA" id="ARBA00022842"/>
    </source>
</evidence>
<keyword evidence="6" id="KW-0418">Kinase</keyword>
<evidence type="ECO:0000256" key="2">
    <source>
        <dbReference type="ARBA" id="ARBA00022527"/>
    </source>
</evidence>
<evidence type="ECO:0000256" key="3">
    <source>
        <dbReference type="ARBA" id="ARBA00022679"/>
    </source>
</evidence>
<dbReference type="GO" id="GO:0005524">
    <property type="term" value="F:ATP binding"/>
    <property type="evidence" value="ECO:0007669"/>
    <property type="project" value="UniProtKB-UniRule"/>
</dbReference>
<keyword evidence="4" id="KW-0479">Metal-binding</keyword>
<gene>
    <name evidence="12" type="primary">WBGene00277366</name>
</gene>
<keyword evidence="5" id="KW-0547">Nucleotide-binding</keyword>
<reference evidence="13" key="1">
    <citation type="journal article" date="2008" name="Nat. Genet.">
        <title>The Pristionchus pacificus genome provides a unique perspective on nematode lifestyle and parasitism.</title>
        <authorList>
            <person name="Dieterich C."/>
            <person name="Clifton S.W."/>
            <person name="Schuster L.N."/>
            <person name="Chinwalla A."/>
            <person name="Delehaunty K."/>
            <person name="Dinkelacker I."/>
            <person name="Fulton L."/>
            <person name="Fulton R."/>
            <person name="Godfrey J."/>
            <person name="Minx P."/>
            <person name="Mitreva M."/>
            <person name="Roeseler W."/>
            <person name="Tian H."/>
            <person name="Witte H."/>
            <person name="Yang S.P."/>
            <person name="Wilson R.K."/>
            <person name="Sommer R.J."/>
        </authorList>
    </citation>
    <scope>NUCLEOTIDE SEQUENCE [LARGE SCALE GENOMIC DNA]</scope>
    <source>
        <strain evidence="13">PS312</strain>
    </source>
</reference>
<dbReference type="InterPro" id="IPR050339">
    <property type="entry name" value="CC_SR_Kinase"/>
</dbReference>
<dbReference type="PANTHER" id="PTHR11042">
    <property type="entry name" value="EUKARYOTIC TRANSLATION INITIATION FACTOR 2-ALPHA KINASE EIF2-ALPHA KINASE -RELATED"/>
    <property type="match status" value="1"/>
</dbReference>
<dbReference type="SUPFAM" id="SSF56112">
    <property type="entry name" value="Protein kinase-like (PK-like)"/>
    <property type="match status" value="1"/>
</dbReference>
<keyword evidence="2" id="KW-0723">Serine/threonine-protein kinase</keyword>
<evidence type="ECO:0000256" key="6">
    <source>
        <dbReference type="ARBA" id="ARBA00022777"/>
    </source>
</evidence>
<accession>A0A8R1US58</accession>
<dbReference type="InterPro" id="IPR017441">
    <property type="entry name" value="Protein_kinase_ATP_BS"/>
</dbReference>
<dbReference type="PROSITE" id="PS50011">
    <property type="entry name" value="PROTEIN_KINASE_DOM"/>
    <property type="match status" value="1"/>
</dbReference>
<keyword evidence="7" id="KW-0067">ATP-binding</keyword>
<sequence length="152" mass="17367">MMTPEVPKPASRLANFTPSPSTMIVSKRRKVQFSPEQASSLLSTSLHIHSSYMNQNFITLSKLGEGDFGEVKEVKSKLSSSKFAIKIFKVDKMKIKSGMIYTKTNQDEIRAHFSLPSHPNLIQFYHAWKEDGYLYLQMELSEYSLNGLKIEE</sequence>
<evidence type="ECO:0000313" key="12">
    <source>
        <dbReference type="EnsemblMetazoa" id="PPA38997.1"/>
    </source>
</evidence>
<dbReference type="EnsemblMetazoa" id="PPA38997.1">
    <property type="protein sequence ID" value="PPA38997.1"/>
    <property type="gene ID" value="WBGene00277366"/>
</dbReference>
<evidence type="ECO:0000256" key="1">
    <source>
        <dbReference type="ARBA" id="ARBA00012513"/>
    </source>
</evidence>
<keyword evidence="13" id="KW-1185">Reference proteome</keyword>
<dbReference type="AlphaFoldDB" id="A0A2A6CAI4"/>
<evidence type="ECO:0000256" key="4">
    <source>
        <dbReference type="ARBA" id="ARBA00022723"/>
    </source>
</evidence>
<keyword evidence="8" id="KW-0460">Magnesium</keyword>
<evidence type="ECO:0000256" key="7">
    <source>
        <dbReference type="ARBA" id="ARBA00022840"/>
    </source>
</evidence>
<keyword evidence="3" id="KW-0808">Transferase</keyword>
<evidence type="ECO:0000256" key="9">
    <source>
        <dbReference type="ARBA" id="ARBA00023306"/>
    </source>
</evidence>
<organism evidence="12 13">
    <name type="scientific">Pristionchus pacificus</name>
    <name type="common">Parasitic nematode worm</name>
    <dbReference type="NCBI Taxonomy" id="54126"/>
    <lineage>
        <taxon>Eukaryota</taxon>
        <taxon>Metazoa</taxon>
        <taxon>Ecdysozoa</taxon>
        <taxon>Nematoda</taxon>
        <taxon>Chromadorea</taxon>
        <taxon>Rhabditida</taxon>
        <taxon>Rhabditina</taxon>
        <taxon>Diplogasteromorpha</taxon>
        <taxon>Diplogasteroidea</taxon>
        <taxon>Neodiplogasteridae</taxon>
        <taxon>Pristionchus</taxon>
    </lineage>
</organism>